<protein>
    <submittedName>
        <fullName evidence="2">Uncharacterized protein</fullName>
    </submittedName>
</protein>
<sequence>MSEKSEKSEKAAMVVEGSVSKKRDRALSYDEDSVKKRRLASPVKDALMGPATSSDPVPNPVPSSVDADRDEDDDGLLESVPLDSSIDFTDTTPTNVLELDRISALARAKYPPTHVRRLMEFQLYDLNQRKAGHDVIVSTFLKNKADPRYEYMKIGQKNVSYEQHLASDSTLSTLSSSLTLKSGYPPSSSSDFLFPSTYTLDTFPKPPTTHQLDDDIITVICSLVKVHLHRLILSSLPHMKKREGTNLTPEDLRKGMLGKGGSLGINLAYREGRDGSVEKFNERAEEKEREVETGGGVWEVMRKVTGEEEEEEEEDNPLVGAVEKEEEFRMEEGVVFEAPAVTVTRAGTEAMDDDDSDGGDGGGELVNVEEEEEEEEQQEVKGAKRKRKAAPPPPTNDNKRKGKKRRR</sequence>
<dbReference type="EMBL" id="BRXX01000372">
    <property type="protein sequence ID" value="GMI07909.1"/>
    <property type="molecule type" value="Genomic_DNA"/>
</dbReference>
<feature type="compositionally biased region" description="Basic and acidic residues" evidence="1">
    <location>
        <begin position="1"/>
        <end position="10"/>
    </location>
</feature>
<gene>
    <name evidence="2" type="ORF">TrVE_jg11141</name>
</gene>
<feature type="region of interest" description="Disordered" evidence="1">
    <location>
        <begin position="1"/>
        <end position="84"/>
    </location>
</feature>
<feature type="compositionally biased region" description="Acidic residues" evidence="1">
    <location>
        <begin position="367"/>
        <end position="377"/>
    </location>
</feature>
<reference evidence="3" key="1">
    <citation type="journal article" date="2023" name="Commun. Biol.">
        <title>Genome analysis of Parmales, the sister group of diatoms, reveals the evolutionary specialization of diatoms from phago-mixotrophs to photoautotrophs.</title>
        <authorList>
            <person name="Ban H."/>
            <person name="Sato S."/>
            <person name="Yoshikawa S."/>
            <person name="Yamada K."/>
            <person name="Nakamura Y."/>
            <person name="Ichinomiya M."/>
            <person name="Sato N."/>
            <person name="Blanc-Mathieu R."/>
            <person name="Endo H."/>
            <person name="Kuwata A."/>
            <person name="Ogata H."/>
        </authorList>
    </citation>
    <scope>NUCLEOTIDE SEQUENCE [LARGE SCALE GENOMIC DNA]</scope>
    <source>
        <strain evidence="3">NIES 3699</strain>
    </source>
</reference>
<evidence type="ECO:0000313" key="2">
    <source>
        <dbReference type="EMBL" id="GMI07909.1"/>
    </source>
</evidence>
<feature type="region of interest" description="Disordered" evidence="1">
    <location>
        <begin position="339"/>
        <end position="407"/>
    </location>
</feature>
<accession>A0A9W7FAU0</accession>
<comment type="caution">
    <text evidence="2">The sequence shown here is derived from an EMBL/GenBank/DDBJ whole genome shotgun (WGS) entry which is preliminary data.</text>
</comment>
<evidence type="ECO:0000313" key="3">
    <source>
        <dbReference type="Proteomes" id="UP001165160"/>
    </source>
</evidence>
<name>A0A9W7FAU0_9STRA</name>
<feature type="compositionally biased region" description="Basic and acidic residues" evidence="1">
    <location>
        <begin position="19"/>
        <end position="34"/>
    </location>
</feature>
<organism evidence="2 3">
    <name type="scientific">Triparma verrucosa</name>
    <dbReference type="NCBI Taxonomy" id="1606542"/>
    <lineage>
        <taxon>Eukaryota</taxon>
        <taxon>Sar</taxon>
        <taxon>Stramenopiles</taxon>
        <taxon>Ochrophyta</taxon>
        <taxon>Bolidophyceae</taxon>
        <taxon>Parmales</taxon>
        <taxon>Triparmaceae</taxon>
        <taxon>Triparma</taxon>
    </lineage>
</organism>
<dbReference type="AlphaFoldDB" id="A0A9W7FAU0"/>
<proteinExistence type="predicted"/>
<keyword evidence="3" id="KW-1185">Reference proteome</keyword>
<evidence type="ECO:0000256" key="1">
    <source>
        <dbReference type="SAM" id="MobiDB-lite"/>
    </source>
</evidence>
<dbReference type="Proteomes" id="UP001165160">
    <property type="component" value="Unassembled WGS sequence"/>
</dbReference>